<sequence length="600" mass="66150">MNSPDCEFNRREFLTIASAVSLTASVRIKSTLSAENQPPVLKIIDTNVSLFQWPFRRVPLDGTQTLVKKLQALGIEQAWAGSYEGILHRDITSVNQRLTDECRDFPQLTPIGTINPSLPGWEHDLQQCIQKHQIPGIRLHPNYHGYTLTDPRLLALLKQATTAGLFVQLAASLEDIRTQHQSLQVPDVDLTPLPDLAAKVPGLRLQLLNTKARPDLINKLSQAPGIFFDTARVESTDGVPSFVERLPAGRVLFGSHAPFLIPEAALVRVYESSILDSADLRSVLTDNATQFLSASKPNQDSAVKIKVKTQDSKKTTPPRLAAGLPGNEVLEGYRIWDSYFTPAHSHPGRDGSSSLIAEIERAMPAINIGKFEKLCYFPHVGIGTTTDRELEQKLKSHPEIIEKPLKRWPDLLLGMIQLNANNVTASLEALNRWLQDGPMRGVYFPGGGPAALTCTHRNFDPLIERIAELNGVIMQHTWFITGGKKSPGMSTPTELAVLAKRFPQQKFICAHSGGEWERGIRAVRDSENILVETSGFDPTAGFIEMAVRELGANRIIFGSHLPSRSLGTELCKVTAAQISEADKSLILGTNFRQLLTAETD</sequence>
<proteinExistence type="predicted"/>
<keyword evidence="1" id="KW-0456">Lyase</keyword>
<feature type="domain" description="Amidohydrolase-related" evidence="2">
    <location>
        <begin position="408"/>
        <end position="592"/>
    </location>
</feature>
<dbReference type="RefSeq" id="WP_145225725.1">
    <property type="nucleotide sequence ID" value="NZ_CP036343.1"/>
</dbReference>
<dbReference type="EMBL" id="CP036343">
    <property type="protein sequence ID" value="QDT90043.1"/>
    <property type="molecule type" value="Genomic_DNA"/>
</dbReference>
<organism evidence="3 4">
    <name type="scientific">Gimesia algae</name>
    <dbReference type="NCBI Taxonomy" id="2527971"/>
    <lineage>
        <taxon>Bacteria</taxon>
        <taxon>Pseudomonadati</taxon>
        <taxon>Planctomycetota</taxon>
        <taxon>Planctomycetia</taxon>
        <taxon>Planctomycetales</taxon>
        <taxon>Planctomycetaceae</taxon>
        <taxon>Gimesia</taxon>
    </lineage>
</organism>
<dbReference type="Gene3D" id="3.20.20.140">
    <property type="entry name" value="Metal-dependent hydrolases"/>
    <property type="match status" value="2"/>
</dbReference>
<dbReference type="GO" id="GO:0016787">
    <property type="term" value="F:hydrolase activity"/>
    <property type="evidence" value="ECO:0007669"/>
    <property type="project" value="UniProtKB-KW"/>
</dbReference>
<reference evidence="3 4" key="1">
    <citation type="submission" date="2019-02" db="EMBL/GenBank/DDBJ databases">
        <title>Deep-cultivation of Planctomycetes and their phenomic and genomic characterization uncovers novel biology.</title>
        <authorList>
            <person name="Wiegand S."/>
            <person name="Jogler M."/>
            <person name="Boedeker C."/>
            <person name="Pinto D."/>
            <person name="Vollmers J."/>
            <person name="Rivas-Marin E."/>
            <person name="Kohn T."/>
            <person name="Peeters S.H."/>
            <person name="Heuer A."/>
            <person name="Rast P."/>
            <person name="Oberbeckmann S."/>
            <person name="Bunk B."/>
            <person name="Jeske O."/>
            <person name="Meyerdierks A."/>
            <person name="Storesund J.E."/>
            <person name="Kallscheuer N."/>
            <person name="Luecker S."/>
            <person name="Lage O.M."/>
            <person name="Pohl T."/>
            <person name="Merkel B.J."/>
            <person name="Hornburger P."/>
            <person name="Mueller R.-W."/>
            <person name="Bruemmer F."/>
            <person name="Labrenz M."/>
            <person name="Spormann A.M."/>
            <person name="Op den Camp H."/>
            <person name="Overmann J."/>
            <person name="Amann R."/>
            <person name="Jetten M.S.M."/>
            <person name="Mascher T."/>
            <person name="Medema M.H."/>
            <person name="Devos D.P."/>
            <person name="Kaster A.-K."/>
            <person name="Ovreas L."/>
            <person name="Rohde M."/>
            <person name="Galperin M.Y."/>
            <person name="Jogler C."/>
        </authorList>
    </citation>
    <scope>NUCLEOTIDE SEQUENCE [LARGE SCALE GENOMIC DNA]</scope>
    <source>
        <strain evidence="3 4">Pan161</strain>
    </source>
</reference>
<dbReference type="GO" id="GO:0016831">
    <property type="term" value="F:carboxy-lyase activity"/>
    <property type="evidence" value="ECO:0007669"/>
    <property type="project" value="InterPro"/>
</dbReference>
<dbReference type="OrthoDB" id="9771932at2"/>
<dbReference type="Pfam" id="PF04909">
    <property type="entry name" value="Amidohydro_2"/>
    <property type="match status" value="1"/>
</dbReference>
<dbReference type="InterPro" id="IPR006680">
    <property type="entry name" value="Amidohydro-rel"/>
</dbReference>
<evidence type="ECO:0000256" key="1">
    <source>
        <dbReference type="ARBA" id="ARBA00023239"/>
    </source>
</evidence>
<gene>
    <name evidence="3" type="ORF">Pan161_16770</name>
</gene>
<evidence type="ECO:0000259" key="2">
    <source>
        <dbReference type="Pfam" id="PF04909"/>
    </source>
</evidence>
<keyword evidence="3" id="KW-0378">Hydrolase</keyword>
<evidence type="ECO:0000313" key="3">
    <source>
        <dbReference type="EMBL" id="QDT90043.1"/>
    </source>
</evidence>
<accession>A0A517VAK8</accession>
<dbReference type="AlphaFoldDB" id="A0A517VAK8"/>
<name>A0A517VAK8_9PLAN</name>
<dbReference type="InterPro" id="IPR032466">
    <property type="entry name" value="Metal_Hydrolase"/>
</dbReference>
<dbReference type="KEGG" id="gax:Pan161_16770"/>
<keyword evidence="4" id="KW-1185">Reference proteome</keyword>
<dbReference type="InterPro" id="IPR032465">
    <property type="entry name" value="ACMSD"/>
</dbReference>
<dbReference type="Proteomes" id="UP000316855">
    <property type="component" value="Chromosome"/>
</dbReference>
<dbReference type="PANTHER" id="PTHR21240">
    <property type="entry name" value="2-AMINO-3-CARBOXYLMUCONATE-6-SEMIALDEHYDE DECARBOXYLASE"/>
    <property type="match status" value="1"/>
</dbReference>
<dbReference type="SUPFAM" id="SSF51556">
    <property type="entry name" value="Metallo-dependent hydrolases"/>
    <property type="match status" value="2"/>
</dbReference>
<protein>
    <submittedName>
        <fullName evidence="3">Amidohydrolase</fullName>
    </submittedName>
</protein>
<evidence type="ECO:0000313" key="4">
    <source>
        <dbReference type="Proteomes" id="UP000316855"/>
    </source>
</evidence>